<keyword evidence="2 4" id="KW-0548">Nucleotidyltransferase</keyword>
<dbReference type="InterPro" id="IPR004821">
    <property type="entry name" value="Cyt_trans-like"/>
</dbReference>
<evidence type="ECO:0000259" key="3">
    <source>
        <dbReference type="Pfam" id="PF01467"/>
    </source>
</evidence>
<organism evidence="4 5">
    <name type="scientific">Candidatus Faecenecus gallistercoris</name>
    <dbReference type="NCBI Taxonomy" id="2840793"/>
    <lineage>
        <taxon>Bacteria</taxon>
        <taxon>Bacillati</taxon>
        <taxon>Bacillota</taxon>
        <taxon>Bacillota incertae sedis</taxon>
        <taxon>Candidatus Faecenecus</taxon>
    </lineage>
</organism>
<evidence type="ECO:0000256" key="2">
    <source>
        <dbReference type="ARBA" id="ARBA00022695"/>
    </source>
</evidence>
<dbReference type="EMBL" id="DVFU01000107">
    <property type="protein sequence ID" value="HIQ65179.1"/>
    <property type="molecule type" value="Genomic_DNA"/>
</dbReference>
<evidence type="ECO:0000256" key="1">
    <source>
        <dbReference type="ARBA" id="ARBA00022679"/>
    </source>
</evidence>
<dbReference type="Proteomes" id="UP000886725">
    <property type="component" value="Unassembled WGS sequence"/>
</dbReference>
<protein>
    <submittedName>
        <fullName evidence="4">Adenylyltransferase/cytidyltransferase family protein</fullName>
    </submittedName>
</protein>
<dbReference type="AlphaFoldDB" id="A0A9D1CLV1"/>
<evidence type="ECO:0000313" key="5">
    <source>
        <dbReference type="Proteomes" id="UP000886725"/>
    </source>
</evidence>
<reference evidence="4" key="2">
    <citation type="journal article" date="2021" name="PeerJ">
        <title>Extensive microbial diversity within the chicken gut microbiome revealed by metagenomics and culture.</title>
        <authorList>
            <person name="Gilroy R."/>
            <person name="Ravi A."/>
            <person name="Getino M."/>
            <person name="Pursley I."/>
            <person name="Horton D.L."/>
            <person name="Alikhan N.F."/>
            <person name="Baker D."/>
            <person name="Gharbi K."/>
            <person name="Hall N."/>
            <person name="Watson M."/>
            <person name="Adriaenssens E.M."/>
            <person name="Foster-Nyarko E."/>
            <person name="Jarju S."/>
            <person name="Secka A."/>
            <person name="Antonio M."/>
            <person name="Oren A."/>
            <person name="Chaudhuri R.R."/>
            <person name="La Ragione R."/>
            <person name="Hildebrand F."/>
            <person name="Pallen M.J."/>
        </authorList>
    </citation>
    <scope>NUCLEOTIDE SEQUENCE</scope>
    <source>
        <strain evidence="4">CHK165-10780</strain>
    </source>
</reference>
<dbReference type="NCBIfam" id="TIGR00125">
    <property type="entry name" value="cyt_tran_rel"/>
    <property type="match status" value="1"/>
</dbReference>
<reference evidence="4" key="1">
    <citation type="submission" date="2020-10" db="EMBL/GenBank/DDBJ databases">
        <authorList>
            <person name="Gilroy R."/>
        </authorList>
    </citation>
    <scope>NUCLEOTIDE SEQUENCE</scope>
    <source>
        <strain evidence="4">CHK165-10780</strain>
    </source>
</reference>
<sequence>MKKVLAHGTFDIVHYGHVRYLERAKKYGDYLIVYVTSDRLAKEKGKNPYFNEEIRMKMISSFKVVDEVILRDREITPQMLEDLQIDVMVTTTHYFDYLNDSCKIVHIERTGGISSTMIKDHLLEEK</sequence>
<evidence type="ECO:0000313" key="4">
    <source>
        <dbReference type="EMBL" id="HIQ65179.1"/>
    </source>
</evidence>
<dbReference type="GO" id="GO:0016779">
    <property type="term" value="F:nucleotidyltransferase activity"/>
    <property type="evidence" value="ECO:0007669"/>
    <property type="project" value="UniProtKB-KW"/>
</dbReference>
<name>A0A9D1CLV1_9FIRM</name>
<dbReference type="InterPro" id="IPR014729">
    <property type="entry name" value="Rossmann-like_a/b/a_fold"/>
</dbReference>
<proteinExistence type="predicted"/>
<dbReference type="Gene3D" id="3.40.50.620">
    <property type="entry name" value="HUPs"/>
    <property type="match status" value="1"/>
</dbReference>
<dbReference type="PANTHER" id="PTHR43793:SF1">
    <property type="entry name" value="FAD SYNTHASE"/>
    <property type="match status" value="1"/>
</dbReference>
<gene>
    <name evidence="4" type="ORF">IAC85_05520</name>
</gene>
<comment type="caution">
    <text evidence="4">The sequence shown here is derived from an EMBL/GenBank/DDBJ whole genome shotgun (WGS) entry which is preliminary data.</text>
</comment>
<keyword evidence="1" id="KW-0808">Transferase</keyword>
<dbReference type="Pfam" id="PF01467">
    <property type="entry name" value="CTP_transf_like"/>
    <property type="match status" value="1"/>
</dbReference>
<feature type="domain" description="Cytidyltransferase-like" evidence="3">
    <location>
        <begin position="6"/>
        <end position="118"/>
    </location>
</feature>
<dbReference type="InterPro" id="IPR050385">
    <property type="entry name" value="Archaeal_FAD_synthase"/>
</dbReference>
<dbReference type="SUPFAM" id="SSF52374">
    <property type="entry name" value="Nucleotidylyl transferase"/>
    <property type="match status" value="1"/>
</dbReference>
<dbReference type="PANTHER" id="PTHR43793">
    <property type="entry name" value="FAD SYNTHASE"/>
    <property type="match status" value="1"/>
</dbReference>
<accession>A0A9D1CLV1</accession>